<feature type="transmembrane region" description="Helical" evidence="8">
    <location>
        <begin position="81"/>
        <end position="100"/>
    </location>
</feature>
<evidence type="ECO:0000256" key="8">
    <source>
        <dbReference type="RuleBase" id="RU367142"/>
    </source>
</evidence>
<comment type="subunit">
    <text evidence="8">Component of the TIM23 complex.</text>
</comment>
<comment type="caution">
    <text evidence="9">The sequence shown here is derived from an EMBL/GenBank/DDBJ whole genome shotgun (WGS) entry which is preliminary data.</text>
</comment>
<comment type="subcellular location">
    <subcellularLocation>
        <location evidence="8">Mitochondrion inner membrane</location>
        <topology evidence="8">Single-pass membrane protein</topology>
    </subcellularLocation>
    <subcellularLocation>
        <location evidence="1">Mitochondrion membrane</location>
        <topology evidence="1">Single-pass membrane protein</topology>
    </subcellularLocation>
</comment>
<keyword evidence="8" id="KW-0653">Protein transport</keyword>
<keyword evidence="3 8" id="KW-0812">Transmembrane</keyword>
<comment type="function">
    <text evidence="8">Essential component of the TIM23 complex, a complex that mediates the translocation of transit peptide-containing proteins across the mitochondrial inner membrane.</text>
</comment>
<dbReference type="PANTHER" id="PTHR13032:SF6">
    <property type="entry name" value="MITOCHONDRIAL IMPORT INNER MEMBRANE TRANSLOCASE SUBUNIT TIM21"/>
    <property type="match status" value="1"/>
</dbReference>
<proteinExistence type="inferred from homology"/>
<name>A0AA88HNW0_ARTSF</name>
<accession>A0AA88HNW0</accession>
<dbReference type="PANTHER" id="PTHR13032">
    <property type="entry name" value="MITOCHONDRIAL IMPORT INNER MEMBRANE TRANSLOCASE SUBUNIT TIM21"/>
    <property type="match status" value="1"/>
</dbReference>
<gene>
    <name evidence="9" type="ORF">QYM36_014599</name>
</gene>
<evidence type="ECO:0000256" key="7">
    <source>
        <dbReference type="ARBA" id="ARBA00023136"/>
    </source>
</evidence>
<dbReference type="Proteomes" id="UP001187531">
    <property type="component" value="Unassembled WGS sequence"/>
</dbReference>
<evidence type="ECO:0000256" key="2">
    <source>
        <dbReference type="ARBA" id="ARBA00010867"/>
    </source>
</evidence>
<keyword evidence="4" id="KW-0809">Transit peptide</keyword>
<dbReference type="InterPro" id="IPR038552">
    <property type="entry name" value="Tim21_IMS_sf"/>
</dbReference>
<organism evidence="9 10">
    <name type="scientific">Artemia franciscana</name>
    <name type="common">Brine shrimp</name>
    <name type="synonym">Artemia sanfranciscana</name>
    <dbReference type="NCBI Taxonomy" id="6661"/>
    <lineage>
        <taxon>Eukaryota</taxon>
        <taxon>Metazoa</taxon>
        <taxon>Ecdysozoa</taxon>
        <taxon>Arthropoda</taxon>
        <taxon>Crustacea</taxon>
        <taxon>Branchiopoda</taxon>
        <taxon>Anostraca</taxon>
        <taxon>Artemiidae</taxon>
        <taxon>Artemia</taxon>
    </lineage>
</organism>
<dbReference type="EMBL" id="JAVRJZ010000018">
    <property type="protein sequence ID" value="KAK2709022.1"/>
    <property type="molecule type" value="Genomic_DNA"/>
</dbReference>
<keyword evidence="7 8" id="KW-0472">Membrane</keyword>
<dbReference type="InterPro" id="IPR013261">
    <property type="entry name" value="Tim21"/>
</dbReference>
<dbReference type="EMBL" id="JAVRJZ010000018">
    <property type="protein sequence ID" value="KAK2709024.1"/>
    <property type="molecule type" value="Genomic_DNA"/>
</dbReference>
<evidence type="ECO:0000256" key="3">
    <source>
        <dbReference type="ARBA" id="ARBA00022692"/>
    </source>
</evidence>
<evidence type="ECO:0000256" key="6">
    <source>
        <dbReference type="ARBA" id="ARBA00023128"/>
    </source>
</evidence>
<comment type="similarity">
    <text evidence="2 8">Belongs to the TIM21 family.</text>
</comment>
<keyword evidence="6 8" id="KW-0496">Mitochondrion</keyword>
<keyword evidence="5 8" id="KW-1133">Transmembrane helix</keyword>
<keyword evidence="8" id="KW-0813">Transport</keyword>
<evidence type="ECO:0000313" key="9">
    <source>
        <dbReference type="EMBL" id="KAK2709022.1"/>
    </source>
</evidence>
<keyword evidence="8" id="KW-0811">Translocation</keyword>
<dbReference type="GO" id="GO:0005744">
    <property type="term" value="C:TIM23 mitochondrial import inner membrane translocase complex"/>
    <property type="evidence" value="ECO:0007669"/>
    <property type="project" value="UniProtKB-UniRule"/>
</dbReference>
<reference evidence="9" key="1">
    <citation type="submission" date="2023-07" db="EMBL/GenBank/DDBJ databases">
        <title>Chromosome-level genome assembly of Artemia franciscana.</title>
        <authorList>
            <person name="Jo E."/>
        </authorList>
    </citation>
    <scope>NUCLEOTIDE SEQUENCE</scope>
    <source>
        <tissue evidence="9">Whole body</tissue>
    </source>
</reference>
<dbReference type="AlphaFoldDB" id="A0AA88HNW0"/>
<evidence type="ECO:0000313" key="10">
    <source>
        <dbReference type="Proteomes" id="UP001187531"/>
    </source>
</evidence>
<dbReference type="EMBL" id="JAVRJZ010000018">
    <property type="protein sequence ID" value="KAK2709023.1"/>
    <property type="molecule type" value="Genomic_DNA"/>
</dbReference>
<dbReference type="Gene3D" id="3.10.450.320">
    <property type="entry name" value="Mitochondrial import inner membrane translocase subunit Tim21"/>
    <property type="match status" value="1"/>
</dbReference>
<sequence>MMASLNTRSIVRAVRHFSNLKENNNLLQLKRLAVFMDDKDVRMYSNRSKEESKAIQKSHEKKEVGMSFGEKVKESGKTGSYLFIILGGIAVTGYMIYFVFSELFSSESPNVIYDKAFKEVIQDYRVQDMLGEPIKAHGETTSRGRRRHVKHGKYEENGEEHLVVKFHIVGTRRRATVHVDMKKGPNNKYDYHLLAVELKDYPRETILVIDNRSAISGI</sequence>
<evidence type="ECO:0000256" key="5">
    <source>
        <dbReference type="ARBA" id="ARBA00022989"/>
    </source>
</evidence>
<dbReference type="Pfam" id="PF08294">
    <property type="entry name" value="TIM21"/>
    <property type="match status" value="1"/>
</dbReference>
<evidence type="ECO:0000256" key="1">
    <source>
        <dbReference type="ARBA" id="ARBA00004304"/>
    </source>
</evidence>
<protein>
    <recommendedName>
        <fullName evidence="8">Mitochondrial import inner membrane translocase subunit Tim21</fullName>
    </recommendedName>
</protein>
<evidence type="ECO:0000256" key="4">
    <source>
        <dbReference type="ARBA" id="ARBA00022946"/>
    </source>
</evidence>
<keyword evidence="10" id="KW-1185">Reference proteome</keyword>
<dbReference type="GO" id="GO:0030150">
    <property type="term" value="P:protein import into mitochondrial matrix"/>
    <property type="evidence" value="ECO:0007669"/>
    <property type="project" value="UniProtKB-UniRule"/>
</dbReference>
<keyword evidence="8" id="KW-0999">Mitochondrion inner membrane</keyword>